<dbReference type="AlphaFoldDB" id="A0AAE1XFL9"/>
<dbReference type="Proteomes" id="UP001289374">
    <property type="component" value="Unassembled WGS sequence"/>
</dbReference>
<evidence type="ECO:0000256" key="1">
    <source>
        <dbReference type="ARBA" id="ARBA00004906"/>
    </source>
</evidence>
<evidence type="ECO:0000256" key="3">
    <source>
        <dbReference type="PROSITE-ProRule" id="PRU00982"/>
    </source>
</evidence>
<name>A0AAE1XFL9_9LAMI</name>
<comment type="pathway">
    <text evidence="1">Protein modification; protein ubiquitination.</text>
</comment>
<feature type="domain" description="NPH3" evidence="5">
    <location>
        <begin position="147"/>
        <end position="410"/>
    </location>
</feature>
<dbReference type="Pfam" id="PF03000">
    <property type="entry name" value="NPH3"/>
    <property type="match status" value="1"/>
</dbReference>
<reference evidence="6" key="2">
    <citation type="journal article" date="2024" name="Plant">
        <title>Genomic evolution and insights into agronomic trait innovations of Sesamum species.</title>
        <authorList>
            <person name="Miao H."/>
            <person name="Wang L."/>
            <person name="Qu L."/>
            <person name="Liu H."/>
            <person name="Sun Y."/>
            <person name="Le M."/>
            <person name="Wang Q."/>
            <person name="Wei S."/>
            <person name="Zheng Y."/>
            <person name="Lin W."/>
            <person name="Duan Y."/>
            <person name="Cao H."/>
            <person name="Xiong S."/>
            <person name="Wang X."/>
            <person name="Wei L."/>
            <person name="Li C."/>
            <person name="Ma Q."/>
            <person name="Ju M."/>
            <person name="Zhao R."/>
            <person name="Li G."/>
            <person name="Mu C."/>
            <person name="Tian Q."/>
            <person name="Mei H."/>
            <person name="Zhang T."/>
            <person name="Gao T."/>
            <person name="Zhang H."/>
        </authorList>
    </citation>
    <scope>NUCLEOTIDE SEQUENCE</scope>
    <source>
        <strain evidence="6">K16</strain>
    </source>
</reference>
<proteinExistence type="inferred from homology"/>
<evidence type="ECO:0000313" key="7">
    <source>
        <dbReference type="Proteomes" id="UP001289374"/>
    </source>
</evidence>
<evidence type="ECO:0000256" key="2">
    <source>
        <dbReference type="ARBA" id="ARBA00022786"/>
    </source>
</evidence>
<dbReference type="EMBL" id="JACGWL010000001">
    <property type="protein sequence ID" value="KAK4410965.1"/>
    <property type="molecule type" value="Genomic_DNA"/>
</dbReference>
<dbReference type="PROSITE" id="PS51649">
    <property type="entry name" value="NPH3"/>
    <property type="match status" value="1"/>
</dbReference>
<organism evidence="6 7">
    <name type="scientific">Sesamum angolense</name>
    <dbReference type="NCBI Taxonomy" id="2727404"/>
    <lineage>
        <taxon>Eukaryota</taxon>
        <taxon>Viridiplantae</taxon>
        <taxon>Streptophyta</taxon>
        <taxon>Embryophyta</taxon>
        <taxon>Tracheophyta</taxon>
        <taxon>Spermatophyta</taxon>
        <taxon>Magnoliopsida</taxon>
        <taxon>eudicotyledons</taxon>
        <taxon>Gunneridae</taxon>
        <taxon>Pentapetalae</taxon>
        <taxon>asterids</taxon>
        <taxon>lamiids</taxon>
        <taxon>Lamiales</taxon>
        <taxon>Pedaliaceae</taxon>
        <taxon>Sesamum</taxon>
    </lineage>
</organism>
<feature type="coiled-coil region" evidence="4">
    <location>
        <begin position="427"/>
        <end position="466"/>
    </location>
</feature>
<dbReference type="InterPro" id="IPR027356">
    <property type="entry name" value="NPH3_dom"/>
</dbReference>
<comment type="caution">
    <text evidence="6">The sequence shown here is derived from an EMBL/GenBank/DDBJ whole genome shotgun (WGS) entry which is preliminary data.</text>
</comment>
<sequence>MAARKGIMSYMELLALKSAKIAKLLQRSPHDDLSLQLRDIPADPESMELVGRFCHGFEINLSTENVVRVACVAQYLGMTESHCPNNLINMALLFFEHHIIPSWNNSIKALKSAENVLQQAVQLGLVDYCVESIISKANARRKLFDINWKSEDLTTLSLRLYVPIIQAMVQRNVPQEYVVANLCQYAKTWVFSNDRVGDDTPNFKRNSQREMVEALVKLLPNQRGIVPCKFLFEMLQFAVALDANAECKNGLETRIGKQLDQASVNDLLIPSQGYAKDEKYDTECVRRILKNFYCNYTGPDPCGLNSVAELIDEFLAEISADIDLKIGTFIALADMSVAASTGTQRPSDGLYRAIDIYLDKHRHLTESERDDLCRVLDCNKLSDEACEHAARNERLPVRVVVQVLFISQLKLREAIPKEVQGPESRLLKLEEEEEDRKNEEEVRAEIEKMGSKVSELERECHVMRREIERGSVRRQKTSMWKEMKRKLGCMTSMHDCNCHVKKKKVHPR</sequence>
<dbReference type="PANTHER" id="PTHR32370">
    <property type="entry name" value="OS12G0117600 PROTEIN"/>
    <property type="match status" value="1"/>
</dbReference>
<dbReference type="SUPFAM" id="SSF54695">
    <property type="entry name" value="POZ domain"/>
    <property type="match status" value="1"/>
</dbReference>
<keyword evidence="4" id="KW-0175">Coiled coil</keyword>
<evidence type="ECO:0000256" key="4">
    <source>
        <dbReference type="SAM" id="Coils"/>
    </source>
</evidence>
<evidence type="ECO:0000259" key="5">
    <source>
        <dbReference type="PROSITE" id="PS51649"/>
    </source>
</evidence>
<evidence type="ECO:0000313" key="6">
    <source>
        <dbReference type="EMBL" id="KAK4410965.1"/>
    </source>
</evidence>
<reference evidence="6" key="1">
    <citation type="submission" date="2020-06" db="EMBL/GenBank/DDBJ databases">
        <authorList>
            <person name="Li T."/>
            <person name="Hu X."/>
            <person name="Zhang T."/>
            <person name="Song X."/>
            <person name="Zhang H."/>
            <person name="Dai N."/>
            <person name="Sheng W."/>
            <person name="Hou X."/>
            <person name="Wei L."/>
        </authorList>
    </citation>
    <scope>NUCLEOTIDE SEQUENCE</scope>
    <source>
        <strain evidence="6">K16</strain>
        <tissue evidence="6">Leaf</tissue>
    </source>
</reference>
<gene>
    <name evidence="6" type="ORF">Sango_0169500</name>
</gene>
<keyword evidence="2" id="KW-0833">Ubl conjugation pathway</keyword>
<keyword evidence="7" id="KW-1185">Reference proteome</keyword>
<protein>
    <submittedName>
        <fullName evidence="6">BTB/POZ domain-containing protein</fullName>
    </submittedName>
</protein>
<dbReference type="InterPro" id="IPR043454">
    <property type="entry name" value="NPH3/RPT2-like"/>
</dbReference>
<dbReference type="InterPro" id="IPR011333">
    <property type="entry name" value="SKP1/BTB/POZ_sf"/>
</dbReference>
<accession>A0AAE1XFL9</accession>
<comment type="similarity">
    <text evidence="3">Belongs to the NPH3 family.</text>
</comment>